<evidence type="ECO:0000313" key="5">
    <source>
        <dbReference type="EMBL" id="KRP33331.1"/>
    </source>
</evidence>
<gene>
    <name evidence="5" type="ORF">ABS32_00435</name>
</gene>
<name>A0A0R2XGH9_9BACT</name>
<dbReference type="PANTHER" id="PTHR36306:SF1">
    <property type="entry name" value="ALPHA-AMYLASE-RELATED"/>
    <property type="match status" value="1"/>
</dbReference>
<dbReference type="InterPro" id="IPR052046">
    <property type="entry name" value="GH57_Enzymes"/>
</dbReference>
<dbReference type="InterPro" id="IPR011330">
    <property type="entry name" value="Glyco_hydro/deAcase_b/a-brl"/>
</dbReference>
<keyword evidence="2 3" id="KW-0119">Carbohydrate metabolism</keyword>
<accession>A0A0R2XGH9</accession>
<dbReference type="InterPro" id="IPR027291">
    <property type="entry name" value="Glyco_hydro_38_N_sf"/>
</dbReference>
<evidence type="ECO:0000256" key="2">
    <source>
        <dbReference type="ARBA" id="ARBA00023277"/>
    </source>
</evidence>
<dbReference type="Proteomes" id="UP000051557">
    <property type="component" value="Unassembled WGS sequence"/>
</dbReference>
<dbReference type="InterPro" id="IPR004300">
    <property type="entry name" value="Glyco_hydro_57_N"/>
</dbReference>
<evidence type="ECO:0000256" key="3">
    <source>
        <dbReference type="RuleBase" id="RU361196"/>
    </source>
</evidence>
<dbReference type="Gene3D" id="3.20.110.10">
    <property type="entry name" value="Glycoside hydrolase 38, N terminal domain"/>
    <property type="match status" value="1"/>
</dbReference>
<evidence type="ECO:0000256" key="1">
    <source>
        <dbReference type="ARBA" id="ARBA00006821"/>
    </source>
</evidence>
<protein>
    <recommendedName>
        <fullName evidence="4">Glycoside hydrolase family 57 N-terminal domain-containing protein</fullName>
    </recommendedName>
</protein>
<dbReference type="Pfam" id="PF03065">
    <property type="entry name" value="Glyco_hydro_57"/>
    <property type="match status" value="1"/>
</dbReference>
<dbReference type="GO" id="GO:0003824">
    <property type="term" value="F:catalytic activity"/>
    <property type="evidence" value="ECO:0007669"/>
    <property type="project" value="InterPro"/>
</dbReference>
<reference evidence="5 6" key="1">
    <citation type="submission" date="2015-10" db="EMBL/GenBank/DDBJ databases">
        <title>Metagenome-Assembled Genomes uncover a global brackish microbiome.</title>
        <authorList>
            <person name="Hugerth L.W."/>
            <person name="Larsson J."/>
            <person name="Alneberg J."/>
            <person name="Lindh M.V."/>
            <person name="Legrand C."/>
            <person name="Pinhassi J."/>
            <person name="Andersson A.F."/>
        </authorList>
    </citation>
    <scope>NUCLEOTIDE SEQUENCE [LARGE SCALE GENOMIC DNA]</scope>
    <source>
        <strain evidence="5">BACL9 MAG-120820-bin42</strain>
    </source>
</reference>
<comment type="similarity">
    <text evidence="1 3">Belongs to the glycosyl hydrolase 57 family.</text>
</comment>
<dbReference type="PANTHER" id="PTHR36306">
    <property type="entry name" value="ALPHA-AMYLASE-RELATED-RELATED"/>
    <property type="match status" value="1"/>
</dbReference>
<dbReference type="AlphaFoldDB" id="A0A0R2XGH9"/>
<evidence type="ECO:0000313" key="6">
    <source>
        <dbReference type="Proteomes" id="UP000051557"/>
    </source>
</evidence>
<dbReference type="GO" id="GO:0005975">
    <property type="term" value="P:carbohydrate metabolic process"/>
    <property type="evidence" value="ECO:0007669"/>
    <property type="project" value="InterPro"/>
</dbReference>
<organism evidence="5 6">
    <name type="scientific">Verrucomicrobia subdivision 6 bacterium BACL9 MAG-120820-bin42</name>
    <dbReference type="NCBI Taxonomy" id="1655634"/>
    <lineage>
        <taxon>Bacteria</taxon>
        <taxon>Pseudomonadati</taxon>
        <taxon>Verrucomicrobiota</taxon>
        <taxon>Verrucomicrobiia</taxon>
        <taxon>Verrucomicrobiales</taxon>
        <taxon>Verrucomicrobia subdivision 6</taxon>
    </lineage>
</organism>
<dbReference type="SUPFAM" id="SSF88713">
    <property type="entry name" value="Glycoside hydrolase/deacetylase"/>
    <property type="match status" value="1"/>
</dbReference>
<proteinExistence type="inferred from homology"/>
<evidence type="ECO:0000259" key="4">
    <source>
        <dbReference type="Pfam" id="PF03065"/>
    </source>
</evidence>
<sequence>MAEVALLWHLHQPSYVDAASGEVVMSWVRLHTVRGYADMAEMARRHPGVKLNFNLTPVLVQQIEELAEGRVKDRWGELGQKSAANLTVEDQQQLLEHYFKINWTTCVEPYPRYRQLLDLRGRGAGAGQSEQSRKRFREKDFRDLQVWFNLSWCGFAVRKRYPELGAMMQKGRDFTEEEKGRVMEIHQEMLRGILGEYRALAESGQVELTTTPFYHPILPLLVDTDSAKRAMPWVRLPERLQAPEDALVQLEKAQAAHQRVFGQKARGLWPSEGSVSPEVIPLMAQAGFEYFCTDEMVLFRGLEAQGWKGKHSELFQAWRVEEGGSAMKVLFRERPLSDYIGFTASRTEPKVAAEHLRVHLEHIAQVMPSDGVVLLALDGENAWEAFPDSGEAFLDEFYTRLQQTKGLKSTTLGGYLGTRAGRPVGRLHSGSWIGGNFDIWIGDPEENQGWCWIKRTRDFLTQAKEGGQVTKEVLAAAWEDLYAAQGSDWFWWYGPDFQTDSDTIFDALFRGRLQNVYRRLGVTPPAGLSVPICATGTQLGTPPVREIEPKLSGTGSYLEWSGAGKYEAWRDQGAMAQGDRRVRMVRYGVGESDFHFRLDGKEPLGEEVILDFHQPSPVRIRIGGEKDGKVSLEKSKDGVVYEAEDCSAEVAGGGGLGLRIPFSSLGWRGDGVEVSFLVRVIRGGVEVERYPDRGLIEFRGPTRALDMKNWYI</sequence>
<dbReference type="CDD" id="cd10796">
    <property type="entry name" value="GH57N_APU"/>
    <property type="match status" value="1"/>
</dbReference>
<feature type="domain" description="Glycoside hydrolase family 57 N-terminal" evidence="4">
    <location>
        <begin position="5"/>
        <end position="405"/>
    </location>
</feature>
<comment type="caution">
    <text evidence="5">The sequence shown here is derived from an EMBL/GenBank/DDBJ whole genome shotgun (WGS) entry which is preliminary data.</text>
</comment>
<dbReference type="EMBL" id="LIDM01000006">
    <property type="protein sequence ID" value="KRP33331.1"/>
    <property type="molecule type" value="Genomic_DNA"/>
</dbReference>